<feature type="compositionally biased region" description="Basic residues" evidence="1">
    <location>
        <begin position="1"/>
        <end position="15"/>
    </location>
</feature>
<reference evidence="2" key="1">
    <citation type="submission" date="2022-11" db="EMBL/GenBank/DDBJ databases">
        <title>Centuries of genome instability and evolution in soft-shell clam transmissible cancer (bioRxiv).</title>
        <authorList>
            <person name="Hart S.F.M."/>
            <person name="Yonemitsu M.A."/>
            <person name="Giersch R.M."/>
            <person name="Beal B.F."/>
            <person name="Arriagada G."/>
            <person name="Davis B.W."/>
            <person name="Ostrander E.A."/>
            <person name="Goff S.P."/>
            <person name="Metzger M.J."/>
        </authorList>
    </citation>
    <scope>NUCLEOTIDE SEQUENCE</scope>
    <source>
        <strain evidence="2">MELC-2E11</strain>
        <tissue evidence="2">Siphon/mantle</tissue>
    </source>
</reference>
<evidence type="ECO:0000313" key="2">
    <source>
        <dbReference type="EMBL" id="WAR27489.1"/>
    </source>
</evidence>
<name>A0ABY7G269_MYAAR</name>
<dbReference type="PANTHER" id="PTHR46963:SF4">
    <property type="entry name" value="HYPOTHETICAL PROTEIN MGC115716"/>
    <property type="match status" value="1"/>
</dbReference>
<gene>
    <name evidence="2" type="ORF">MAR_013193</name>
</gene>
<dbReference type="PANTHER" id="PTHR46963">
    <property type="entry name" value="SIMILAR TO RIKEN CDNA E130308A19"/>
    <property type="match status" value="1"/>
</dbReference>
<dbReference type="EMBL" id="CP111026">
    <property type="protein sequence ID" value="WAR27489.1"/>
    <property type="molecule type" value="Genomic_DNA"/>
</dbReference>
<feature type="non-terminal residue" evidence="2">
    <location>
        <position position="1"/>
    </location>
</feature>
<dbReference type="InterPro" id="IPR042838">
    <property type="entry name" value="KIAA1958"/>
</dbReference>
<feature type="region of interest" description="Disordered" evidence="1">
    <location>
        <begin position="1"/>
        <end position="36"/>
    </location>
</feature>
<sequence length="223" mass="25714">KRPPQCRCRNAHHKQSCPNGDKTETETKKNTNTGNKTRSHMKLIQDFLVQKGEGRPIQEIPPHDMDMILQEFVMRIRQRDESKYEPSSIRGITSSLDRQLMWGDIQLGIEGTEEFLEFNERQTKTRTGSDTNNVRRQKPGMYATGTERCQVVTYKQYADHRPMNFSGDDHPFYLAVVTNKVAPIGRNKLDSIMKKMAERAGLPALMNGKRLTHTTKDSPFQIY</sequence>
<dbReference type="Proteomes" id="UP001164746">
    <property type="component" value="Chromosome 15"/>
</dbReference>
<proteinExistence type="predicted"/>
<evidence type="ECO:0000256" key="1">
    <source>
        <dbReference type="SAM" id="MobiDB-lite"/>
    </source>
</evidence>
<organism evidence="2 3">
    <name type="scientific">Mya arenaria</name>
    <name type="common">Soft-shell clam</name>
    <dbReference type="NCBI Taxonomy" id="6604"/>
    <lineage>
        <taxon>Eukaryota</taxon>
        <taxon>Metazoa</taxon>
        <taxon>Spiralia</taxon>
        <taxon>Lophotrochozoa</taxon>
        <taxon>Mollusca</taxon>
        <taxon>Bivalvia</taxon>
        <taxon>Autobranchia</taxon>
        <taxon>Heteroconchia</taxon>
        <taxon>Euheterodonta</taxon>
        <taxon>Imparidentia</taxon>
        <taxon>Neoheterodontei</taxon>
        <taxon>Myida</taxon>
        <taxon>Myoidea</taxon>
        <taxon>Myidae</taxon>
        <taxon>Mya</taxon>
    </lineage>
</organism>
<evidence type="ECO:0000313" key="3">
    <source>
        <dbReference type="Proteomes" id="UP001164746"/>
    </source>
</evidence>
<accession>A0ABY7G269</accession>
<keyword evidence="3" id="KW-1185">Reference proteome</keyword>
<protein>
    <submittedName>
        <fullName evidence="2">Uncharacterized protein</fullName>
    </submittedName>
</protein>